<dbReference type="EMBL" id="JAMOIM010000055">
    <property type="protein sequence ID" value="MCW6512568.1"/>
    <property type="molecule type" value="Genomic_DNA"/>
</dbReference>
<feature type="transmembrane region" description="Helical" evidence="2">
    <location>
        <begin position="34"/>
        <end position="53"/>
    </location>
</feature>
<sequence>MIGGLGSARKASATSEPPDSRAVRTRRSVSLKTVIALAFLLIVLLSGSGLVWLNSRAALDLLHRQVGHQFDILARGLSTHVAMQFGNADSVLDTLP</sequence>
<keyword evidence="2" id="KW-0812">Transmembrane</keyword>
<reference evidence="3" key="1">
    <citation type="submission" date="2022-05" db="EMBL/GenBank/DDBJ databases">
        <authorList>
            <person name="Pankratov T."/>
        </authorList>
    </citation>
    <scope>NUCLEOTIDE SEQUENCE</scope>
    <source>
        <strain evidence="3">BP6-180914</strain>
    </source>
</reference>
<proteinExistence type="predicted"/>
<name>A0AA41Z434_9HYPH</name>
<evidence type="ECO:0000256" key="2">
    <source>
        <dbReference type="SAM" id="Phobius"/>
    </source>
</evidence>
<feature type="region of interest" description="Disordered" evidence="1">
    <location>
        <begin position="1"/>
        <end position="26"/>
    </location>
</feature>
<dbReference type="AlphaFoldDB" id="A0AA41Z434"/>
<dbReference type="Proteomes" id="UP001165667">
    <property type="component" value="Unassembled WGS sequence"/>
</dbReference>
<accession>A0AA41Z434</accession>
<evidence type="ECO:0000313" key="3">
    <source>
        <dbReference type="EMBL" id="MCW6512568.1"/>
    </source>
</evidence>
<evidence type="ECO:0000313" key="4">
    <source>
        <dbReference type="Proteomes" id="UP001165667"/>
    </source>
</evidence>
<dbReference type="RefSeq" id="WP_282588945.1">
    <property type="nucleotide sequence ID" value="NZ_JAMOIM010000055.1"/>
</dbReference>
<evidence type="ECO:0000256" key="1">
    <source>
        <dbReference type="SAM" id="MobiDB-lite"/>
    </source>
</evidence>
<keyword evidence="2" id="KW-1133">Transmembrane helix</keyword>
<organism evidence="3 4">
    <name type="scientific">Lichenifustis flavocetrariae</name>
    <dbReference type="NCBI Taxonomy" id="2949735"/>
    <lineage>
        <taxon>Bacteria</taxon>
        <taxon>Pseudomonadati</taxon>
        <taxon>Pseudomonadota</taxon>
        <taxon>Alphaproteobacteria</taxon>
        <taxon>Hyphomicrobiales</taxon>
        <taxon>Lichenihabitantaceae</taxon>
        <taxon>Lichenifustis</taxon>
    </lineage>
</organism>
<keyword evidence="2" id="KW-0472">Membrane</keyword>
<gene>
    <name evidence="3" type="ORF">M8523_32165</name>
</gene>
<keyword evidence="4" id="KW-1185">Reference proteome</keyword>
<protein>
    <submittedName>
        <fullName evidence="3">Uncharacterized protein</fullName>
    </submittedName>
</protein>
<comment type="caution">
    <text evidence="3">The sequence shown here is derived from an EMBL/GenBank/DDBJ whole genome shotgun (WGS) entry which is preliminary data.</text>
</comment>